<dbReference type="InterPro" id="IPR011836">
    <property type="entry name" value="YhdP"/>
</dbReference>
<keyword evidence="1" id="KW-0472">Membrane</keyword>
<accession>A0A5S9MUW8</accession>
<keyword evidence="1" id="KW-1133">Transmembrane helix</keyword>
<evidence type="ECO:0000313" key="3">
    <source>
        <dbReference type="EMBL" id="CAA0081210.1"/>
    </source>
</evidence>
<evidence type="ECO:0000256" key="1">
    <source>
        <dbReference type="SAM" id="Phobius"/>
    </source>
</evidence>
<proteinExistence type="predicted"/>
<keyword evidence="4" id="KW-1185">Reference proteome</keyword>
<sequence length="1327" mass="147655">MRIWTRLLNLLSQAVIAAFMLVVLVSAVLSSLFSYYLPRIDDYRAEVLETINHYTGDITINAEHISGSWQPFKPALQLGGVEVRRDDWEAPLTLSSVDVELDLIKTLAKRAWYFSNMSVSRFGLSLAQTDDGGWSLSAISQDQTTQPVNLKNLVARAWNIGRLELGSLNLVLHPNHTAPIELPALAFEFTDKGGSHRLIASLKRDEKVITRLLLDAYGQPYTKNFRSKAYLEVEDLPLADVTTFAKNLGALDKGLFKSRLWLDWAADDFTVLGQVQLTNATVLIGDEPENQKPLMLKEVRADMRFEYLDGNLQAWFPDVYLENEVGQLDLDGLYLAKDEHLNLKLRTLDISQLFSFVQGLPVSDKMRDRLNLLAPQGKLSGTHVRFTPEDKSAGKPWDVDYATKLLDVDVNPWRSVPKLRNVNGVVFGEKFGGRVEFDTENLVMAFPQIYTTEMQFDRARGVIDWQYDKDWINIGGSQLDVDGKYGDVKGEFHVMLPVNEEIKLREPARLSLDLGIRNSDAKYRQEFIPQKKIDPKLMAWLNDNIHSGKISQGGFIYNGPVSKPKGKNPLDEDVTMQLWLDIQQASLTYLPGWPDVSGVDTELLMDDLAVTAKIDRAETAGMRLHDATFNLTPIGPDGTKNRDQAIRIRGQAEATSTQVVDFLTLPAMPEATRELLKSWKISGGDVNAWLDINTRLKRPTENLDVKVESQVAGVDIDIPEANVKASNIRGKLDFDLKRGISSPQLNATFLGQPVTAKIQATGSPGTFSSLMTFDTALSVDDLNRWNHQPINALLSGKTQFNGEIRFGGDNPYVKITSDMGGVAVDLPAPLAKAADEPRELVMTLPLSFSNDRRELVFAYGKSADIRFLLTPEGLRAGQINLGVNKVGYETGAISVGGQLSHADVEQWLRVFGKYTEAEKDLLKAPVEQNASGNSLIKETSNWHVNVDKLKIRRIDAYGQTVFNSVVSIFNTTDYWQILLEHAQFDGILRVYNDPSLPMNLDINTVDIGLLMSDKTAGTIAVEESASTKFPDLNVNVDKLYWNGDDFGSWRFNVRTTDKAIMLKDVFGSFKSMRLTSISEDKPAQATWNIDGSGTYIQGRFSGVNLANTLQMLSYQEEITSESFKFDTEIYWPGSPQNFSIKTLRGFTNVLMKNGSFNNIDSSSASALKVLGILNINLLLKRLQLDFSDLTAKGLAYDEVKGRIDFDDGLFDIDKPLVVKSPSSKISLNGWADLNNQTIDMTLGATLPLASNIPWLVALAGGLPTAAGVYVISRLLKKQVDALSSAVYSVTGDLQDPTIKFEKLFDTGSRRSRSRDLDAGEEDPFPYE</sequence>
<evidence type="ECO:0000313" key="4">
    <source>
        <dbReference type="Proteomes" id="UP000441399"/>
    </source>
</evidence>
<dbReference type="Proteomes" id="UP000441399">
    <property type="component" value="Unassembled WGS sequence"/>
</dbReference>
<dbReference type="OrthoDB" id="9762238at2"/>
<gene>
    <name evidence="3" type="ORF">OPDIPICF_00284</name>
</gene>
<reference evidence="3 4" key="1">
    <citation type="submission" date="2019-11" db="EMBL/GenBank/DDBJ databases">
        <authorList>
            <person name="Holert J."/>
        </authorList>
    </citation>
    <scope>NUCLEOTIDE SEQUENCE [LARGE SCALE GENOMIC DNA]</scope>
    <source>
        <strain evidence="3">SB11_3</strain>
    </source>
</reference>
<dbReference type="Pfam" id="PF13116">
    <property type="entry name" value="YhdP"/>
    <property type="match status" value="1"/>
</dbReference>
<evidence type="ECO:0000259" key="2">
    <source>
        <dbReference type="Pfam" id="PF13116"/>
    </source>
</evidence>
<keyword evidence="1" id="KW-0812">Transmembrane</keyword>
<dbReference type="PANTHER" id="PTHR38690:SF1">
    <property type="entry name" value="PROTEASE"/>
    <property type="match status" value="1"/>
</dbReference>
<dbReference type="PANTHER" id="PTHR38690">
    <property type="entry name" value="PROTEASE-RELATED"/>
    <property type="match status" value="1"/>
</dbReference>
<name>A0A5S9MUW8_9GAMM</name>
<dbReference type="EMBL" id="CACSIO010000001">
    <property type="protein sequence ID" value="CAA0081210.1"/>
    <property type="molecule type" value="Genomic_DNA"/>
</dbReference>
<feature type="domain" description="YhdP central" evidence="2">
    <location>
        <begin position="1"/>
        <end position="1298"/>
    </location>
</feature>
<organism evidence="3 4">
    <name type="scientific">BD1-7 clade bacterium</name>
    <dbReference type="NCBI Taxonomy" id="2029982"/>
    <lineage>
        <taxon>Bacteria</taxon>
        <taxon>Pseudomonadati</taxon>
        <taxon>Pseudomonadota</taxon>
        <taxon>Gammaproteobacteria</taxon>
        <taxon>Cellvibrionales</taxon>
        <taxon>Spongiibacteraceae</taxon>
        <taxon>BD1-7 clade</taxon>
    </lineage>
</organism>
<dbReference type="InterPro" id="IPR025263">
    <property type="entry name" value="YhdP_central"/>
</dbReference>
<protein>
    <recommendedName>
        <fullName evidence="2">YhdP central domain-containing protein</fullName>
    </recommendedName>
</protein>
<feature type="transmembrane region" description="Helical" evidence="1">
    <location>
        <begin position="7"/>
        <end position="37"/>
    </location>
</feature>